<dbReference type="RefSeq" id="WP_343335298.1">
    <property type="nucleotide sequence ID" value="NZ_JAPOHD010000065.1"/>
</dbReference>
<dbReference type="Proteomes" id="UP001145087">
    <property type="component" value="Unassembled WGS sequence"/>
</dbReference>
<dbReference type="AlphaFoldDB" id="A0A9X3F9C9"/>
<evidence type="ECO:0008006" key="3">
    <source>
        <dbReference type="Google" id="ProtNLM"/>
    </source>
</evidence>
<comment type="caution">
    <text evidence="1">The sequence shown here is derived from an EMBL/GenBank/DDBJ whole genome shotgun (WGS) entry which is preliminary data.</text>
</comment>
<dbReference type="SUPFAM" id="SSF48239">
    <property type="entry name" value="Terpenoid cyclases/Protein prenyltransferases"/>
    <property type="match status" value="1"/>
</dbReference>
<name>A0A9X3F9C9_9BACT</name>
<proteinExistence type="predicted"/>
<protein>
    <recommendedName>
        <fullName evidence="3">Prenyltransferase and squalene oxidase repeat protein</fullName>
    </recommendedName>
</protein>
<evidence type="ECO:0000313" key="1">
    <source>
        <dbReference type="EMBL" id="MCY1722973.1"/>
    </source>
</evidence>
<gene>
    <name evidence="1" type="ORF">OU798_21680</name>
</gene>
<reference evidence="1" key="1">
    <citation type="submission" date="2022-11" db="EMBL/GenBank/DDBJ databases">
        <title>Marilongibacter aestuarii gen. nov., sp. nov., isolated from tidal flat sediment.</title>
        <authorList>
            <person name="Jiayan W."/>
        </authorList>
    </citation>
    <scope>NUCLEOTIDE SEQUENCE</scope>
    <source>
        <strain evidence="1">Z1-6</strain>
    </source>
</reference>
<organism evidence="1 2">
    <name type="scientific">Draconibacterium aestuarii</name>
    <dbReference type="NCBI Taxonomy" id="2998507"/>
    <lineage>
        <taxon>Bacteria</taxon>
        <taxon>Pseudomonadati</taxon>
        <taxon>Bacteroidota</taxon>
        <taxon>Bacteroidia</taxon>
        <taxon>Marinilabiliales</taxon>
        <taxon>Prolixibacteraceae</taxon>
        <taxon>Draconibacterium</taxon>
    </lineage>
</organism>
<keyword evidence="2" id="KW-1185">Reference proteome</keyword>
<dbReference type="InterPro" id="IPR008930">
    <property type="entry name" value="Terpenoid_cyclase/PrenylTrfase"/>
</dbReference>
<evidence type="ECO:0000313" key="2">
    <source>
        <dbReference type="Proteomes" id="UP001145087"/>
    </source>
</evidence>
<accession>A0A9X3F9C9</accession>
<sequence length="277" mass="31131">MSKGENIPVYQRLVQTIRAGFLALDPSVQNEIVEFIKSQQHTSGGFTDRAGNPDLYYSLFGLWLSLATEQKEALDQLKTFVFLSPKTTSKSPVEDLARLLIQSELEPKAKKQSVFQLYKTVFKKGRLIELSYQFFLLSLVVDATGKNKNLYYFLARIWLFFYKPKGNIPCSLAAALVYARKIVGLEIVDRQTDLMKYTKQSGGFRAFESVNTSDSLSTGVALFVLKECGYDSRILAPGCLDFIQENYEMGAFLSGDGDQTKDLEYTFYGLLALGSLV</sequence>
<dbReference type="EMBL" id="JAPOHD010000065">
    <property type="protein sequence ID" value="MCY1722973.1"/>
    <property type="molecule type" value="Genomic_DNA"/>
</dbReference>